<gene>
    <name evidence="7" type="ORF">NIES806_37230</name>
</gene>
<proteinExistence type="inferred from homology"/>
<dbReference type="KEGG" id="dcm:NIES806_37230"/>
<dbReference type="Gene3D" id="3.40.50.150">
    <property type="entry name" value="Vaccinia Virus protein VP39"/>
    <property type="match status" value="1"/>
</dbReference>
<dbReference type="NCBIfam" id="TIGR01733">
    <property type="entry name" value="AA-adenyl-dom"/>
    <property type="match status" value="2"/>
</dbReference>
<dbReference type="PANTHER" id="PTHR45527:SF1">
    <property type="entry name" value="FATTY ACID SYNTHASE"/>
    <property type="match status" value="1"/>
</dbReference>
<sequence>MSDLLKRLENLSPEKRELVLQKLKKQQQTPLIQAVSREKPLPLSFAQQRLWFIDQLEGENGVYNVPFFWKISGLLNISALEKAILEIVQRHEILRTSFSVVNESPVQVIHSQPALKIEVIDWRQIPEKDQFSKAKHLATVELQQPFNLSNPPLLRVKLLQLADACGERSYQAHLLLLVIHHIVCDGWSMDIFRKELFTLYTAFCNGKSSSLSPLSLQYADFAHWQRSYLQGETLNKQLNYWQQQLAEITPLLELPTDHPRPSVQSFRGRSEFIQIDLDLTQKLKRLSQESGTTLFMTLLAVFMLLLSRYTGKEDIVVGSAIANRNRREIEPLIGFFVNTLALRTNLEGNPSFLELLQRVKQTTLDAYDHQDLPFEKLVDELGLERSLAHHPLFQVAFGLQSGTPETLLIPGLTLTRFEWENTTTFFDLSLIFRETPQGLTGEWEYATDLFADTNIQRMVRHFEVLLQQIIDNPHQSINTLSLLTPDEIQQLQTWNHTQTEYPQDKTLVDLFEQQVIKNPNNLAVVLASESLTYQQLNAKANQLANYLIENYPIQPDTLIGISVERSLEMIVGILGILKAAGAYVPIDPNYPQERIELMLEDSGVSVLLTQSCLVDKLPLDSLQNPVEVVYLDEELDKYSSPIVNCQLSTLRLRSVTTVNYNNLAYVIYTSGSTGKPKGVMIEHQAIVNLALAWGESFQVQNHSRLLQFGSFSFDLSIGEIATALSAGACLYLGNKDTLLPGESLVDFLTKHKITHGFLSPSALSVLPKVSVPDLQYLAVGGEACSAELVSQWGTEQHLYNCYGPTESTVTAAIYLCQPNSQINSKKPPIGKPLPNIRIYILDANNQLLPPGIPGELCIAGIGLARGYLHRPDLTATKFIDINLFGKSERIYKTGDLAKWNNEGYLEYLGRIDEQVKLRGFRIELGEIESLLLQHPSAKEAVVILYETDNNPRLIAYVTESEKTAGLAFKGVIEVREYLKNRLPNYMIPSQIMVLENLPLTANGKINRRALPAPNTATAADLEIPVTPTEELLASLWQSLLKVNSVGRSDNFFELGGNSLLATQLVARTRDIFRVEVPVRKIFEQSILSELAREIDKASASVALPPISPQLENEPKTLSFAQSRLWFIAQLEATGTSSTYNMPFAYELNGKLNVEALTQSLTYLLQRHTSLRSYFPALEGEPQVVVRSIEDIEVLAIANLQELDPHTQAEILQKLADNHAQEPFDLNTGPLFKAKLVQLSPQKNVLLINMHHIISDGWSMGVFKREWEKAYTAFAVGSTPNLSPLPIQYSDYAAWQRNWLQGETLASQENYWKQQLGDAPRLLELPTDHPRPAQQSYQGGREEYCLSQELTQKLKNLSQEQGVSLFMTLLTAFNILLSRYSRQEDLCVGSAIANRTHSHTEGLIGFFVNTLVLRSKIKPEQGFINLLQQTRQTCLDAYAHQDIPFDYLVEKLQPERSLSHNPLFQVMMVLQNAAGAGVNVSLPGLDIQYLEQSFPFAKFDILLDLCERDEQLNCMWEYATDLFEASTIRRMAGHFEVLLTAITQNPQQPIYQLPITTSAEVQQLLIWNQTDTGYPQNQTLVTLFEQQVAKTPDQIAVVFADQSLSYQELNQKANQLAHHLLQLKSISDNPLMAICIDRSLEMLIGIFAILKAGGAYVPIDPSYPQERIHLMLEDSNAAVLLTTKSLKEQLPLEKLKNTAQVVFLDEQTWTQQPTNNPHPISINNDLAYIIYTSGSTGRPKGVAIAHSSPVAFVKWAHSVFSAEQLAGVLASTSICFDLSIFEIFVPLTQGGSVILVENALYIEQARQSPVPITLINTVPSAAAELLNMNAIPASVQVINLAGEPLKNSLVQALYQNTSVREVYNLYGPSEDTTYSTFTKVAKNAQHEPTIGQAIANTRIYILDKYNQPLPPGIPGELCIAGAGLAQRYLHRPETTAEKFLNVELFGKTERIYKTGDLARWLPDGNLQYLGRIDYQIKLRGFRIELGEIEASLLKHSKIQEAVVLVREDSEHDSYGALRYQHLVAYVVPTTEGDYTSQSEQVELWEQVFNDSYTQQTTPTDDPTLNLAGWKDSYTGEPILRSAMQEWRDTTVDQILELAPKRVWEIGCGTGMLLFKVASHCQHYLGTDFASSGLQYIEQHLKQQSLQNKVTLKQSAANQFDGIESNVYDLVIINSVIQYFPSLDYLLSVIEGAIKTVSHQGKIFIGDVRNLHLLAAFHTTTEFYRAPDDLSIQDLRQKIQNRIRTEEELLIDPDFFIALKQRFSRISHVQIELKRGYSHTEMSRFRYDVVLHLDQVGIPLTQPQCLDWQEQQLNLATIERILTTEEPDLLGIKSIPNARLTPEMALLAQIPQLDGTVTDLKAAIAQVKSGIEPEAFRNLARDLPYTAFIQYSSTGFSDYDVVFQRHIFEEDKIPRFATKGNWRLKPWQNYANQPLQYRTNQIDPALLAEWRDFLEKTLPDYMIPSHFVVLDKLPLTPNGKVDRKALPAPDTKVAVTDIELPVTETEKLLAQLWAKLLKYEVIARQDNFFNLGGHSLLATQLCYRIRDTFKVELPLRQVFESPTIIDLANYIDSCIWVNSTTTDIQPLNSDEEEIEL</sequence>
<dbReference type="InterPro" id="IPR023213">
    <property type="entry name" value="CAT-like_dom_sf"/>
</dbReference>
<feature type="domain" description="Carrier" evidence="6">
    <location>
        <begin position="1023"/>
        <end position="1098"/>
    </location>
</feature>
<dbReference type="SUPFAM" id="SSF56801">
    <property type="entry name" value="Acetyl-CoA synthetase-like"/>
    <property type="match status" value="2"/>
</dbReference>
<dbReference type="Gene3D" id="3.40.50.980">
    <property type="match status" value="4"/>
</dbReference>
<evidence type="ECO:0000313" key="8">
    <source>
        <dbReference type="Proteomes" id="UP000218702"/>
    </source>
</evidence>
<dbReference type="InterPro" id="IPR020806">
    <property type="entry name" value="PKS_PP-bd"/>
</dbReference>
<comment type="similarity">
    <text evidence="2">Belongs to the ATP-dependent AMP-binding enzyme family.</text>
</comment>
<comment type="cofactor">
    <cofactor evidence="1">
        <name>pantetheine 4'-phosphate</name>
        <dbReference type="ChEBI" id="CHEBI:47942"/>
    </cofactor>
</comment>
<dbReference type="GO" id="GO:0005829">
    <property type="term" value="C:cytosol"/>
    <property type="evidence" value="ECO:0007669"/>
    <property type="project" value="TreeGrafter"/>
</dbReference>
<dbReference type="CDD" id="cd05930">
    <property type="entry name" value="A_NRPS"/>
    <property type="match status" value="1"/>
</dbReference>
<evidence type="ECO:0000256" key="1">
    <source>
        <dbReference type="ARBA" id="ARBA00001957"/>
    </source>
</evidence>
<evidence type="ECO:0000256" key="5">
    <source>
        <dbReference type="ARBA" id="ARBA00022737"/>
    </source>
</evidence>
<dbReference type="PANTHER" id="PTHR45527">
    <property type="entry name" value="NONRIBOSOMAL PEPTIDE SYNTHETASE"/>
    <property type="match status" value="1"/>
</dbReference>
<dbReference type="NCBIfam" id="NF003417">
    <property type="entry name" value="PRK04813.1"/>
    <property type="match status" value="3"/>
</dbReference>
<dbReference type="RefSeq" id="WP_096669561.1">
    <property type="nucleotide sequence ID" value="NZ_AP018316.1"/>
</dbReference>
<dbReference type="FunFam" id="3.30.559.10:FF:000012">
    <property type="entry name" value="Non-ribosomal peptide synthetase"/>
    <property type="match status" value="1"/>
</dbReference>
<dbReference type="GO" id="GO:0003824">
    <property type="term" value="F:catalytic activity"/>
    <property type="evidence" value="ECO:0007669"/>
    <property type="project" value="InterPro"/>
</dbReference>
<dbReference type="Gene3D" id="1.10.1200.10">
    <property type="entry name" value="ACP-like"/>
    <property type="match status" value="2"/>
</dbReference>
<keyword evidence="5" id="KW-0677">Repeat</keyword>
<dbReference type="Gene3D" id="3.30.559.10">
    <property type="entry name" value="Chloramphenicol acetyltransferase-like domain"/>
    <property type="match status" value="2"/>
</dbReference>
<feature type="domain" description="Carrier" evidence="6">
    <location>
        <begin position="2498"/>
        <end position="2573"/>
    </location>
</feature>
<name>A0A1Z4V7F9_9CYAN</name>
<dbReference type="FunFam" id="3.30.300.30:FF:000010">
    <property type="entry name" value="Enterobactin synthetase component F"/>
    <property type="match status" value="1"/>
</dbReference>
<dbReference type="InterPro" id="IPR010071">
    <property type="entry name" value="AA_adenyl_dom"/>
</dbReference>
<dbReference type="Pfam" id="PF00550">
    <property type="entry name" value="PP-binding"/>
    <property type="match status" value="2"/>
</dbReference>
<accession>A0A1Z4V7F9</accession>
<dbReference type="FunFam" id="3.40.50.12780:FF:000012">
    <property type="entry name" value="Non-ribosomal peptide synthetase"/>
    <property type="match status" value="1"/>
</dbReference>
<evidence type="ECO:0000313" key="7">
    <source>
        <dbReference type="EMBL" id="BAZ87500.1"/>
    </source>
</evidence>
<evidence type="ECO:0000256" key="3">
    <source>
        <dbReference type="ARBA" id="ARBA00022450"/>
    </source>
</evidence>
<dbReference type="FunFam" id="1.10.1200.10:FF:000005">
    <property type="entry name" value="Nonribosomal peptide synthetase 1"/>
    <property type="match status" value="2"/>
</dbReference>
<dbReference type="OrthoDB" id="473401at2"/>
<dbReference type="GO" id="GO:0031177">
    <property type="term" value="F:phosphopantetheine binding"/>
    <property type="evidence" value="ECO:0007669"/>
    <property type="project" value="InterPro"/>
</dbReference>
<dbReference type="Pfam" id="PF08242">
    <property type="entry name" value="Methyltransf_12"/>
    <property type="match status" value="1"/>
</dbReference>
<evidence type="ECO:0000256" key="4">
    <source>
        <dbReference type="ARBA" id="ARBA00022553"/>
    </source>
</evidence>
<evidence type="ECO:0000259" key="6">
    <source>
        <dbReference type="PROSITE" id="PS50075"/>
    </source>
</evidence>
<dbReference type="InterPro" id="IPR009081">
    <property type="entry name" value="PP-bd_ACP"/>
</dbReference>
<dbReference type="CDD" id="cd19531">
    <property type="entry name" value="LCL_NRPS-like"/>
    <property type="match status" value="2"/>
</dbReference>
<reference evidence="7 8" key="1">
    <citation type="submission" date="2017-06" db="EMBL/GenBank/DDBJ databases">
        <title>Genome sequencing of cyanobaciteial culture collection at National Institute for Environmental Studies (NIES).</title>
        <authorList>
            <person name="Hirose Y."/>
            <person name="Shimura Y."/>
            <person name="Fujisawa T."/>
            <person name="Nakamura Y."/>
            <person name="Kawachi M."/>
        </authorList>
    </citation>
    <scope>NUCLEOTIDE SEQUENCE [LARGE SCALE GENOMIC DNA]</scope>
    <source>
        <strain evidence="7 8">NIES-806</strain>
    </source>
</reference>
<dbReference type="SUPFAM" id="SSF52777">
    <property type="entry name" value="CoA-dependent acyltransferases"/>
    <property type="match status" value="4"/>
</dbReference>
<dbReference type="InterPro" id="IPR000873">
    <property type="entry name" value="AMP-dep_synth/lig_dom"/>
</dbReference>
<dbReference type="InterPro" id="IPR036736">
    <property type="entry name" value="ACP-like_sf"/>
</dbReference>
<keyword evidence="4" id="KW-0597">Phosphoprotein</keyword>
<dbReference type="InterPro" id="IPR001242">
    <property type="entry name" value="Condensation_dom"/>
</dbReference>
<dbReference type="GO" id="GO:0043041">
    <property type="term" value="P:amino acid activation for nonribosomal peptide biosynthetic process"/>
    <property type="evidence" value="ECO:0007669"/>
    <property type="project" value="TreeGrafter"/>
</dbReference>
<dbReference type="PROSITE" id="PS00455">
    <property type="entry name" value="AMP_BINDING"/>
    <property type="match status" value="2"/>
</dbReference>
<protein>
    <submittedName>
        <fullName evidence="7">Amino acid adenylation domain-containing protein</fullName>
    </submittedName>
</protein>
<dbReference type="Gene3D" id="3.30.300.30">
    <property type="match status" value="3"/>
</dbReference>
<dbReference type="PROSITE" id="PS50075">
    <property type="entry name" value="CARRIER"/>
    <property type="match status" value="2"/>
</dbReference>
<dbReference type="InterPro" id="IPR029063">
    <property type="entry name" value="SAM-dependent_MTases_sf"/>
</dbReference>
<dbReference type="SMART" id="SM00823">
    <property type="entry name" value="PKS_PP"/>
    <property type="match status" value="2"/>
</dbReference>
<dbReference type="Gene3D" id="3.30.559.30">
    <property type="entry name" value="Nonribosomal peptide synthetase, condensation domain"/>
    <property type="match status" value="2"/>
</dbReference>
<dbReference type="Pfam" id="PF13193">
    <property type="entry name" value="AMP-binding_C"/>
    <property type="match status" value="1"/>
</dbReference>
<organism evidence="7 8">
    <name type="scientific">Dolichospermum compactum NIES-806</name>
    <dbReference type="NCBI Taxonomy" id="1973481"/>
    <lineage>
        <taxon>Bacteria</taxon>
        <taxon>Bacillati</taxon>
        <taxon>Cyanobacteriota</taxon>
        <taxon>Cyanophyceae</taxon>
        <taxon>Nostocales</taxon>
        <taxon>Aphanizomenonaceae</taxon>
        <taxon>Dolichospermum</taxon>
        <taxon>Dolichospermum compactum</taxon>
    </lineage>
</organism>
<evidence type="ECO:0000256" key="2">
    <source>
        <dbReference type="ARBA" id="ARBA00006432"/>
    </source>
</evidence>
<dbReference type="InterPro" id="IPR013217">
    <property type="entry name" value="Methyltransf_12"/>
</dbReference>
<dbReference type="Proteomes" id="UP000218702">
    <property type="component" value="Chromosome"/>
</dbReference>
<dbReference type="GO" id="GO:0008610">
    <property type="term" value="P:lipid biosynthetic process"/>
    <property type="evidence" value="ECO:0007669"/>
    <property type="project" value="UniProtKB-ARBA"/>
</dbReference>
<dbReference type="FunFam" id="3.40.50.980:FF:000001">
    <property type="entry name" value="Non-ribosomal peptide synthetase"/>
    <property type="match status" value="2"/>
</dbReference>
<dbReference type="EMBL" id="AP018316">
    <property type="protein sequence ID" value="BAZ87500.1"/>
    <property type="molecule type" value="Genomic_DNA"/>
</dbReference>
<dbReference type="Gene3D" id="2.30.38.10">
    <property type="entry name" value="Luciferase, Domain 3"/>
    <property type="match status" value="2"/>
</dbReference>
<dbReference type="GO" id="GO:0009403">
    <property type="term" value="P:toxin biosynthetic process"/>
    <property type="evidence" value="ECO:0007669"/>
    <property type="project" value="UniProtKB-ARBA"/>
</dbReference>
<keyword evidence="3" id="KW-0596">Phosphopantetheine</keyword>
<dbReference type="CDD" id="cd02440">
    <property type="entry name" value="AdoMet_MTases"/>
    <property type="match status" value="1"/>
</dbReference>
<dbReference type="Pfam" id="PF00501">
    <property type="entry name" value="AMP-binding"/>
    <property type="match status" value="2"/>
</dbReference>
<dbReference type="SUPFAM" id="SSF53335">
    <property type="entry name" value="S-adenosyl-L-methionine-dependent methyltransferases"/>
    <property type="match status" value="1"/>
</dbReference>
<dbReference type="InterPro" id="IPR025110">
    <property type="entry name" value="AMP-bd_C"/>
</dbReference>
<dbReference type="InterPro" id="IPR020845">
    <property type="entry name" value="AMP-binding_CS"/>
</dbReference>
<dbReference type="InterPro" id="IPR045851">
    <property type="entry name" value="AMP-bd_C_sf"/>
</dbReference>
<dbReference type="Pfam" id="PF00668">
    <property type="entry name" value="Condensation"/>
    <property type="match status" value="2"/>
</dbReference>
<dbReference type="SUPFAM" id="SSF47336">
    <property type="entry name" value="ACP-like"/>
    <property type="match status" value="2"/>
</dbReference>
<keyword evidence="8" id="KW-1185">Reference proteome</keyword>